<dbReference type="InterPro" id="IPR011009">
    <property type="entry name" value="Kinase-like_dom_sf"/>
</dbReference>
<dbReference type="EMBL" id="JAKJXP020000091">
    <property type="protein sequence ID" value="KAK7747563.1"/>
    <property type="molecule type" value="Genomic_DNA"/>
</dbReference>
<gene>
    <name evidence="1" type="ORF">SLS62_009062</name>
</gene>
<dbReference type="AlphaFoldDB" id="A0AAN9URU6"/>
<keyword evidence="2" id="KW-1185">Reference proteome</keyword>
<reference evidence="1 2" key="1">
    <citation type="submission" date="2024-02" db="EMBL/GenBank/DDBJ databases">
        <title>De novo assembly and annotation of 12 fungi associated with fruit tree decline syndrome in Ontario, Canada.</title>
        <authorList>
            <person name="Sulman M."/>
            <person name="Ellouze W."/>
            <person name="Ilyukhin E."/>
        </authorList>
    </citation>
    <scope>NUCLEOTIDE SEQUENCE [LARGE SCALE GENOMIC DNA]</scope>
    <source>
        <strain evidence="1 2">M11/M66-122</strain>
    </source>
</reference>
<evidence type="ECO:0000313" key="2">
    <source>
        <dbReference type="Proteomes" id="UP001320420"/>
    </source>
</evidence>
<evidence type="ECO:0008006" key="3">
    <source>
        <dbReference type="Google" id="ProtNLM"/>
    </source>
</evidence>
<comment type="caution">
    <text evidence="1">The sequence shown here is derived from an EMBL/GenBank/DDBJ whole genome shotgun (WGS) entry which is preliminary data.</text>
</comment>
<proteinExistence type="predicted"/>
<protein>
    <recommendedName>
        <fullName evidence="3">Protein kinase domain-containing protein</fullName>
    </recommendedName>
</protein>
<dbReference type="Gene3D" id="1.10.510.10">
    <property type="entry name" value="Transferase(Phosphotransferase) domain 1"/>
    <property type="match status" value="1"/>
</dbReference>
<accession>A0AAN9URU6</accession>
<dbReference type="Gene3D" id="3.30.200.20">
    <property type="entry name" value="Phosphorylase Kinase, domain 1"/>
    <property type="match status" value="1"/>
</dbReference>
<evidence type="ECO:0000313" key="1">
    <source>
        <dbReference type="EMBL" id="KAK7747563.1"/>
    </source>
</evidence>
<sequence>MLQHLKKLGPGHPNIISIHDSFNITGPNGEHTCLVLPVLGPTLYKYEVDTNVTFELPDLLSVPLEQIYQMLGPIKKERPRFFGRLQSAHPPRRIVEAADFSGLDLSALSKIRLIDFGESFFRNKPPSSLGTAIDFFPRSSALAIRLR</sequence>
<organism evidence="1 2">
    <name type="scientific">Diatrype stigma</name>
    <dbReference type="NCBI Taxonomy" id="117547"/>
    <lineage>
        <taxon>Eukaryota</taxon>
        <taxon>Fungi</taxon>
        <taxon>Dikarya</taxon>
        <taxon>Ascomycota</taxon>
        <taxon>Pezizomycotina</taxon>
        <taxon>Sordariomycetes</taxon>
        <taxon>Xylariomycetidae</taxon>
        <taxon>Xylariales</taxon>
        <taxon>Diatrypaceae</taxon>
        <taxon>Diatrype</taxon>
    </lineage>
</organism>
<dbReference type="Proteomes" id="UP001320420">
    <property type="component" value="Unassembled WGS sequence"/>
</dbReference>
<name>A0AAN9URU6_9PEZI</name>
<dbReference type="SUPFAM" id="SSF56112">
    <property type="entry name" value="Protein kinase-like (PK-like)"/>
    <property type="match status" value="1"/>
</dbReference>